<comment type="subcellular location">
    <subcellularLocation>
        <location evidence="1 6">Nucleus</location>
    </subcellularLocation>
</comment>
<keyword evidence="5 6" id="KW-0131">Cell cycle</keyword>
<feature type="compositionally biased region" description="Basic residues" evidence="8">
    <location>
        <begin position="523"/>
        <end position="534"/>
    </location>
</feature>
<dbReference type="OrthoDB" id="418242at2759"/>
<feature type="compositionally biased region" description="Basic and acidic residues" evidence="8">
    <location>
        <begin position="511"/>
        <end position="522"/>
    </location>
</feature>
<dbReference type="InterPro" id="IPR016024">
    <property type="entry name" value="ARM-type_fold"/>
</dbReference>
<evidence type="ECO:0000256" key="5">
    <source>
        <dbReference type="ARBA" id="ARBA00023306"/>
    </source>
</evidence>
<gene>
    <name evidence="10" type="ORF">HPBE_LOCUS7693</name>
</gene>
<dbReference type="Proteomes" id="UP000050761">
    <property type="component" value="Unassembled WGS sequence"/>
</dbReference>
<dbReference type="SUPFAM" id="SSF48371">
    <property type="entry name" value="ARM repeat"/>
    <property type="match status" value="1"/>
</dbReference>
<evidence type="ECO:0000256" key="2">
    <source>
        <dbReference type="ARBA" id="ARBA00009252"/>
    </source>
</evidence>
<dbReference type="GO" id="GO:1990414">
    <property type="term" value="P:replication-born double-strand break repair via sister chromatid exchange"/>
    <property type="evidence" value="ECO:0007669"/>
    <property type="project" value="TreeGrafter"/>
</dbReference>
<dbReference type="PANTHER" id="PTHR21704">
    <property type="entry name" value="NIPPED-B-LIKE PROTEIN DELANGIN SCC2-RELATED"/>
    <property type="match status" value="1"/>
</dbReference>
<dbReference type="InterPro" id="IPR011989">
    <property type="entry name" value="ARM-like"/>
</dbReference>
<accession>A0A3P7YNE0</accession>
<dbReference type="Gene3D" id="1.25.10.10">
    <property type="entry name" value="Leucine-rich Repeat Variant"/>
    <property type="match status" value="1"/>
</dbReference>
<dbReference type="CDD" id="cd23958">
    <property type="entry name" value="SCC2"/>
    <property type="match status" value="1"/>
</dbReference>
<evidence type="ECO:0000256" key="3">
    <source>
        <dbReference type="ARBA" id="ARBA00022737"/>
    </source>
</evidence>
<evidence type="ECO:0000313" key="12">
    <source>
        <dbReference type="WBParaSite" id="HPBE_0000769201-mRNA-1"/>
    </source>
</evidence>
<protein>
    <recommendedName>
        <fullName evidence="6">Nipped-B protein</fullName>
    </recommendedName>
</protein>
<keyword evidence="3 6" id="KW-0677">Repeat</keyword>
<feature type="region of interest" description="Disordered" evidence="8">
    <location>
        <begin position="330"/>
        <end position="422"/>
    </location>
</feature>
<organism evidence="11 12">
    <name type="scientific">Heligmosomoides polygyrus</name>
    <name type="common">Parasitic roundworm</name>
    <dbReference type="NCBI Taxonomy" id="6339"/>
    <lineage>
        <taxon>Eukaryota</taxon>
        <taxon>Metazoa</taxon>
        <taxon>Ecdysozoa</taxon>
        <taxon>Nematoda</taxon>
        <taxon>Chromadorea</taxon>
        <taxon>Rhabditida</taxon>
        <taxon>Rhabditina</taxon>
        <taxon>Rhabditomorpha</taxon>
        <taxon>Strongyloidea</taxon>
        <taxon>Heligmosomidae</taxon>
        <taxon>Heligmosomoides</taxon>
    </lineage>
</organism>
<evidence type="ECO:0000256" key="6">
    <source>
        <dbReference type="RuleBase" id="RU364107"/>
    </source>
</evidence>
<evidence type="ECO:0000256" key="7">
    <source>
        <dbReference type="SAM" id="Coils"/>
    </source>
</evidence>
<dbReference type="GO" id="GO:0061775">
    <property type="term" value="F:cohesin loader activity"/>
    <property type="evidence" value="ECO:0007669"/>
    <property type="project" value="InterPro"/>
</dbReference>
<dbReference type="GO" id="GO:0003682">
    <property type="term" value="F:chromatin binding"/>
    <property type="evidence" value="ECO:0007669"/>
    <property type="project" value="TreeGrafter"/>
</dbReference>
<proteinExistence type="inferred from homology"/>
<evidence type="ECO:0000313" key="11">
    <source>
        <dbReference type="Proteomes" id="UP000050761"/>
    </source>
</evidence>
<reference evidence="12" key="2">
    <citation type="submission" date="2019-09" db="UniProtKB">
        <authorList>
            <consortium name="WormBaseParasite"/>
        </authorList>
    </citation>
    <scope>IDENTIFICATION</scope>
</reference>
<dbReference type="Pfam" id="PF12830">
    <property type="entry name" value="Nipped-B_C"/>
    <property type="match status" value="1"/>
</dbReference>
<keyword evidence="7" id="KW-0175">Coiled coil</keyword>
<feature type="compositionally biased region" description="Acidic residues" evidence="8">
    <location>
        <begin position="2057"/>
        <end position="2076"/>
    </location>
</feature>
<feature type="compositionally biased region" description="Polar residues" evidence="8">
    <location>
        <begin position="344"/>
        <end position="354"/>
    </location>
</feature>
<feature type="coiled-coil region" evidence="7">
    <location>
        <begin position="67"/>
        <end position="180"/>
    </location>
</feature>
<accession>A0A183FKK9</accession>
<evidence type="ECO:0000256" key="8">
    <source>
        <dbReference type="SAM" id="MobiDB-lite"/>
    </source>
</evidence>
<dbReference type="GO" id="GO:0090694">
    <property type="term" value="C:Scc2-Scc4 cohesin loading complex"/>
    <property type="evidence" value="ECO:0007669"/>
    <property type="project" value="TreeGrafter"/>
</dbReference>
<dbReference type="WBParaSite" id="HPBE_0000769201-mRNA-1">
    <property type="protein sequence ID" value="HPBE_0000769201-mRNA-1"/>
    <property type="gene ID" value="HPBE_0000769201"/>
</dbReference>
<evidence type="ECO:0000256" key="1">
    <source>
        <dbReference type="ARBA" id="ARBA00004123"/>
    </source>
</evidence>
<reference evidence="10 11" key="1">
    <citation type="submission" date="2018-11" db="EMBL/GenBank/DDBJ databases">
        <authorList>
            <consortium name="Pathogen Informatics"/>
        </authorList>
    </citation>
    <scope>NUCLEOTIDE SEQUENCE [LARGE SCALE GENOMIC DNA]</scope>
</reference>
<evidence type="ECO:0000259" key="9">
    <source>
        <dbReference type="Pfam" id="PF12830"/>
    </source>
</evidence>
<feature type="region of interest" description="Disordered" evidence="8">
    <location>
        <begin position="2044"/>
        <end position="2076"/>
    </location>
</feature>
<dbReference type="GO" id="GO:0034087">
    <property type="term" value="P:establishment of mitotic sister chromatid cohesion"/>
    <property type="evidence" value="ECO:0007669"/>
    <property type="project" value="TreeGrafter"/>
</dbReference>
<comment type="similarity">
    <text evidence="2 6">Belongs to the SCC2/Nipped-B family.</text>
</comment>
<dbReference type="PANTHER" id="PTHR21704:SF18">
    <property type="entry name" value="NIPPED-B-LIKE PROTEIN"/>
    <property type="match status" value="1"/>
</dbReference>
<dbReference type="InterPro" id="IPR033031">
    <property type="entry name" value="Scc2/Nipped-B"/>
</dbReference>
<feature type="domain" description="Sister chromatid cohesion C-terminal" evidence="9">
    <location>
        <begin position="1674"/>
        <end position="1881"/>
    </location>
</feature>
<dbReference type="Pfam" id="PF12765">
    <property type="entry name" value="Cohesin_HEAT"/>
    <property type="match status" value="1"/>
</dbReference>
<dbReference type="GO" id="GO:0140588">
    <property type="term" value="P:chromatin looping"/>
    <property type="evidence" value="ECO:0007669"/>
    <property type="project" value="InterPro"/>
</dbReference>
<dbReference type="GO" id="GO:0071169">
    <property type="term" value="P:establishment of protein localization to chromatin"/>
    <property type="evidence" value="ECO:0007669"/>
    <property type="project" value="TreeGrafter"/>
</dbReference>
<dbReference type="InterPro" id="IPR024986">
    <property type="entry name" value="Nipped-B_C"/>
</dbReference>
<sequence>MGVQGQQMTPGLGQTQYNQQMLLAQQQYMNSFNSFYGNNQMLSMDPFQQQQQLFMMQSQQMQPVFQQQQQQQQHNHQQRLLEEQQRQIELARQQQQRQQQEELLRQQRIKEAEEQQRQRELLAQREKEQQELLKQQEEAARLAEEKRRQEEAERRKLEELRKVREEQLRKQQEAQQAQHDMRERVEQVQAGQALTLVATHFNTSYVKLVPFPCENMSNSKLPSVCDAATMKSLLDTSDLTLVQMVSQALSNVDVSDTRTRMDTHDGIPESNDLPLDLMPPVISAVMSVNCNALDVEPEHNMEAPEHLLNDMELDPARALAAAPAVSAPCTATPVPQKPMVTPDKPSTSSANEETSFVAPVLEGRDNTQLRRQMASVGKQPKASQQRKKRDQVESLYDSLTDYFDPTDGRRQRKRTKTLEEEQADQVCDCKSVVFNLAFFASAKILLFQRDLELIAAMEAQSASTTSTDAEQNDEVKVGDTSDDDHKFYERKDRRRKKKEDAPERPPTPTDVIHKRDQEWTERQRKRQEKFRRRKGNESDQECWNNDVMAEHDSRARLNVIIDQIFDQVEDLDINISQNGRDEEELDNDDDEGVSQELLIERAVLDDLRNEVQKLLTWKKLTSISSDRLIKLITILERNMRDVVSSDGTRLLVPIITEDDGEEDDQALRELIDERLIRGADAACTTLMIMTCHKMPKQVCIHGFSSQQSILRCVRQTDLAEMCVHHLASVAIQAFFVNNVGELQQHACNLAANIFTSAKEQMRMGMLNDILNSLHRSPSGRNASNGYRFGPDQWISNTTVLVLQLLQSVVRVSVIYSLWCMVPICVYNDICFEVPERVHHKGDDPDSDSHMQPDSIVPTSYKEVQTLAQAFASGFLSRCSSKGNKNEGEEDYRALFDSFLQDMLTAFNKPEFPAAEMFLQVVGNLLVKNIRNKSADIAIRTVSLEYLGLITSRLRSSMIWSVEDSKEHMDLVVKTIKYEDNLQEDGTSLWPSVEEVDISDMTFSEKQMELERALLDYIIVNKDITVEYAVKFYCCVWYKEILEDLQELEARYAESKRENLSEKEHRKNESRHMKKVKRAQAQKTFLVDLLGRKKDRQRRYENAKRFGSSMLESDVAWCIKYLAAKREFTHSFDSFLKQIVSGITSETTVSLRTKAMRCLTQIIESDQSVLLMPEVSSAAHNRMTDSNAAVREATVEMIGKFVVANYDAIPTYYPLLAERLMDTGVAVRKRVIRIMREICEKFPNFEQIPNMLSQIVRRVQDEDGVKKLVLETFQSLWFQPVSERNTPALLKKVVVMTKVTQICAEELKLEALELLFQSLLKQGDKSTLAASRQIVDMFMDNVLTIENKMATGCLNLRLLIRPPKKANSENGVTTTNSTNEDLKGAELHKANQERLLACLNTLTLFSAPGNAKKRNCLEVRPELLVRHAETLQPYLSMSATQKSEVMVLNEVIGMLERVVPLMSHPSDAFLTNQDQTLANLTASASGVATTTVTISCMSAIWHRFGRPQIPAVANLFKTYLEFLVRVKNALKTRPNCQLDNPKILRIQRFLCGVGVMARYFDFDAIIKDPDFENKIFPAHLVRPDMSLGPAEEISSHLCARYPEYLMCRDVKNMYHVLLGSDDPNYTEMRLQALQNLEEFLKSEELKLIKGDQNFGKGKEQENLKEMDQAGSGLGSTVIQIYWQAVLQGYFCGNNGIRCHSALVAHLTYTQGLVTPGTSIATLIAMTTDPLPIVRNRVEGMLKDIDAKYAGMIQSTATQGVRKAYQLQLQIRGTTDESERFIRGIRACDVSPYATTSARVDPSTGLPRHSNDGQAVLSGLYQRLRTNRQQRRSFLTSVLRLFSEDSREKLRLEEWIFVADNIAMFPYQVMDEPLYVIHTIDSIVSLSGQSLLVQCKAHLRPRQQYCSPQQQQPKNQPPEDDDLLFEPETLYNRFPEEKAPLYDLMDNSQACFILLYLKNFLMKLYGFTEAKAQEYSPSEAAKVYEKALSSRKNVPMFNPLAALDGGRRRDGQLDHDRQSIQSHFNLAARICNFRKLLLSLDRMDNDDDSDGEISLAPKDDDEDADGCVEPSAEAEVDT</sequence>
<name>A0A183FKK9_HELPZ</name>
<dbReference type="InterPro" id="IPR026003">
    <property type="entry name" value="Cohesin_HEAT"/>
</dbReference>
<feature type="region of interest" description="Disordered" evidence="8">
    <location>
        <begin position="461"/>
        <end position="540"/>
    </location>
</feature>
<feature type="coiled-coil region" evidence="7">
    <location>
        <begin position="1037"/>
        <end position="1064"/>
    </location>
</feature>
<evidence type="ECO:0000313" key="10">
    <source>
        <dbReference type="EMBL" id="VDO73274.1"/>
    </source>
</evidence>
<dbReference type="GO" id="GO:0010468">
    <property type="term" value="P:regulation of gene expression"/>
    <property type="evidence" value="ECO:0007669"/>
    <property type="project" value="InterPro"/>
</dbReference>
<dbReference type="EMBL" id="UZAH01025953">
    <property type="protein sequence ID" value="VDO73274.1"/>
    <property type="molecule type" value="Genomic_DNA"/>
</dbReference>
<keyword evidence="4 6" id="KW-0539">Nucleus</keyword>
<evidence type="ECO:0000256" key="4">
    <source>
        <dbReference type="ARBA" id="ARBA00023242"/>
    </source>
</evidence>
<feature type="compositionally biased region" description="Basic and acidic residues" evidence="8">
    <location>
        <begin position="473"/>
        <end position="491"/>
    </location>
</feature>
<keyword evidence="11" id="KW-1185">Reference proteome</keyword>